<evidence type="ECO:0000256" key="1">
    <source>
        <dbReference type="ARBA" id="ARBA00008779"/>
    </source>
</evidence>
<dbReference type="GO" id="GO:0046872">
    <property type="term" value="F:metal ion binding"/>
    <property type="evidence" value="ECO:0007669"/>
    <property type="project" value="UniProtKB-KW"/>
</dbReference>
<evidence type="ECO:0000256" key="2">
    <source>
        <dbReference type="ARBA" id="ARBA00022723"/>
    </source>
</evidence>
<dbReference type="InterPro" id="IPR000917">
    <property type="entry name" value="Sulfatase_N"/>
</dbReference>
<evidence type="ECO:0000313" key="7">
    <source>
        <dbReference type="Proteomes" id="UP000321301"/>
    </source>
</evidence>
<dbReference type="Gene3D" id="3.40.720.10">
    <property type="entry name" value="Alkaline Phosphatase, subunit A"/>
    <property type="match status" value="1"/>
</dbReference>
<dbReference type="InterPro" id="IPR017850">
    <property type="entry name" value="Alkaline_phosphatase_core_sf"/>
</dbReference>
<keyword evidence="4" id="KW-0106">Calcium</keyword>
<dbReference type="PANTHER" id="PTHR42693:SF53">
    <property type="entry name" value="ENDO-4-O-SULFATASE"/>
    <property type="match status" value="1"/>
</dbReference>
<comment type="caution">
    <text evidence="6">The sequence shown here is derived from an EMBL/GenBank/DDBJ whole genome shotgun (WGS) entry which is preliminary data.</text>
</comment>
<dbReference type="PROSITE" id="PS00523">
    <property type="entry name" value="SULFATASE_1"/>
    <property type="match status" value="1"/>
</dbReference>
<dbReference type="PANTHER" id="PTHR42693">
    <property type="entry name" value="ARYLSULFATASE FAMILY MEMBER"/>
    <property type="match status" value="1"/>
</dbReference>
<evidence type="ECO:0000256" key="4">
    <source>
        <dbReference type="ARBA" id="ARBA00022837"/>
    </source>
</evidence>
<organism evidence="6 7">
    <name type="scientific">Cyclobacterium qasimii</name>
    <dbReference type="NCBI Taxonomy" id="1350429"/>
    <lineage>
        <taxon>Bacteria</taxon>
        <taxon>Pseudomonadati</taxon>
        <taxon>Bacteroidota</taxon>
        <taxon>Cytophagia</taxon>
        <taxon>Cytophagales</taxon>
        <taxon>Cyclobacteriaceae</taxon>
        <taxon>Cyclobacterium</taxon>
    </lineage>
</organism>
<dbReference type="EMBL" id="BJYV01000007">
    <property type="protein sequence ID" value="GEO21517.1"/>
    <property type="molecule type" value="Genomic_DNA"/>
</dbReference>
<keyword evidence="7" id="KW-1185">Reference proteome</keyword>
<dbReference type="Proteomes" id="UP000321301">
    <property type="component" value="Unassembled WGS sequence"/>
</dbReference>
<sequence>MNLFLNMKIFLILLVNVLFFSCNGKNETSELGPNIVLIMADDLGYGDISCYGSATINTPNLDLLAANGVLFTDFHSNGAVCSPTRAALMTGRYQQRTGVEGVVTAKSHREVGLSLNEITIAEELKQYGYTTGMFGKWHLGYDKGFNPTLQGFDEFTGFVSGNVDYHAHIDQEGYLDWWQGAEIENEEGYSTDLITENGVKFILRNDPKKTDKPFFLYLPHEAPHSPYQRRIDKILREVGTAGTQEVIEDSISSIYKEMVEVMDEGVGKIVQSLKETGQYENTILIFISDNGANHFGDNGGLRGHKASPYEGGSRVPAIFSYPGVIKDGSVNDQIVLSMDLMPTLLDFIGKKPAAKIDGVSIKENLLQQTNLPKRDVFFAYGNKSFIRSGDWKLISIDGKNGKDIELYNLLDDLQEKNDLSADKPALAGELLGKLESWAIEVRDGVDLVAK</sequence>
<dbReference type="GO" id="GO:0004065">
    <property type="term" value="F:arylsulfatase activity"/>
    <property type="evidence" value="ECO:0007669"/>
    <property type="project" value="TreeGrafter"/>
</dbReference>
<evidence type="ECO:0000313" key="6">
    <source>
        <dbReference type="EMBL" id="GEO21517.1"/>
    </source>
</evidence>
<evidence type="ECO:0000259" key="5">
    <source>
        <dbReference type="Pfam" id="PF00884"/>
    </source>
</evidence>
<reference evidence="6 7" key="1">
    <citation type="submission" date="2019-07" db="EMBL/GenBank/DDBJ databases">
        <title>Whole genome shotgun sequence of Cyclobacterium qasimii NBRC 106168.</title>
        <authorList>
            <person name="Hosoyama A."/>
            <person name="Uohara A."/>
            <person name="Ohji S."/>
            <person name="Ichikawa N."/>
        </authorList>
    </citation>
    <scope>NUCLEOTIDE SEQUENCE [LARGE SCALE GENOMIC DNA]</scope>
    <source>
        <strain evidence="6 7">NBRC 106168</strain>
    </source>
</reference>
<dbReference type="Gene3D" id="3.30.1120.10">
    <property type="match status" value="1"/>
</dbReference>
<feature type="domain" description="Sulfatase N-terminal" evidence="5">
    <location>
        <begin position="33"/>
        <end position="349"/>
    </location>
</feature>
<evidence type="ECO:0000256" key="3">
    <source>
        <dbReference type="ARBA" id="ARBA00022801"/>
    </source>
</evidence>
<dbReference type="AlphaFoldDB" id="A0A512CBH3"/>
<name>A0A512CBH3_9BACT</name>
<comment type="similarity">
    <text evidence="1">Belongs to the sulfatase family.</text>
</comment>
<dbReference type="SUPFAM" id="SSF53649">
    <property type="entry name" value="Alkaline phosphatase-like"/>
    <property type="match status" value="1"/>
</dbReference>
<proteinExistence type="inferred from homology"/>
<dbReference type="InterPro" id="IPR050738">
    <property type="entry name" value="Sulfatase"/>
</dbReference>
<keyword evidence="3" id="KW-0378">Hydrolase</keyword>
<protein>
    <submittedName>
        <fullName evidence="6">N-acetylgalactosamine-6-sulfatase</fullName>
    </submittedName>
</protein>
<dbReference type="Pfam" id="PF00884">
    <property type="entry name" value="Sulfatase"/>
    <property type="match status" value="1"/>
</dbReference>
<accession>A0A512CBH3</accession>
<keyword evidence="2" id="KW-0479">Metal-binding</keyword>
<gene>
    <name evidence="6" type="primary">GALNS_5</name>
    <name evidence="6" type="ORF">CQA01_20510</name>
</gene>
<dbReference type="InterPro" id="IPR024607">
    <property type="entry name" value="Sulfatase_CS"/>
</dbReference>